<dbReference type="PANTHER" id="PTHR42872">
    <property type="entry name" value="PROTEIN-GLUTAMATE METHYLESTERASE/PROTEIN-GLUTAMINE GLUTAMINASE"/>
    <property type="match status" value="1"/>
</dbReference>
<evidence type="ECO:0000256" key="8">
    <source>
        <dbReference type="SAM" id="MobiDB-lite"/>
    </source>
</evidence>
<feature type="compositionally biased region" description="Basic and acidic residues" evidence="8">
    <location>
        <begin position="141"/>
        <end position="157"/>
    </location>
</feature>
<dbReference type="PROSITE" id="PS50122">
    <property type="entry name" value="CHEB"/>
    <property type="match status" value="1"/>
</dbReference>
<keyword evidence="1 5" id="KW-0963">Cytoplasm</keyword>
<dbReference type="EMBL" id="JBHUMR010000008">
    <property type="protein sequence ID" value="MFD2616870.1"/>
    <property type="molecule type" value="Genomic_DNA"/>
</dbReference>
<comment type="catalytic activity">
    <reaction evidence="4 5">
        <text>[protein]-L-glutamate 5-O-methyl ester + H2O = L-glutamyl-[protein] + methanol + H(+)</text>
        <dbReference type="Rhea" id="RHEA:23236"/>
        <dbReference type="Rhea" id="RHEA-COMP:10208"/>
        <dbReference type="Rhea" id="RHEA-COMP:10311"/>
        <dbReference type="ChEBI" id="CHEBI:15377"/>
        <dbReference type="ChEBI" id="CHEBI:15378"/>
        <dbReference type="ChEBI" id="CHEBI:17790"/>
        <dbReference type="ChEBI" id="CHEBI:29973"/>
        <dbReference type="ChEBI" id="CHEBI:82795"/>
        <dbReference type="EC" id="3.1.1.61"/>
    </reaction>
</comment>
<dbReference type="Pfam" id="PF00072">
    <property type="entry name" value="Response_reg"/>
    <property type="match status" value="1"/>
</dbReference>
<feature type="active site" evidence="5 6">
    <location>
        <position position="199"/>
    </location>
</feature>
<name>A0ABW5PPR3_9BACI</name>
<dbReference type="InterPro" id="IPR001789">
    <property type="entry name" value="Sig_transdc_resp-reg_receiver"/>
</dbReference>
<comment type="function">
    <text evidence="5">Involved in chemotaxis. Part of a chemotaxis signal transduction system that modulates chemotaxis in response to various stimuli. Catalyzes the demethylation of specific methylglutamate residues introduced into the chemoreceptors (methyl-accepting chemotaxis proteins or MCP) by CheR. Also mediates the irreversible deamidation of specific glutamine residues to glutamic acid.</text>
</comment>
<evidence type="ECO:0000256" key="1">
    <source>
        <dbReference type="ARBA" id="ARBA00022490"/>
    </source>
</evidence>
<evidence type="ECO:0000256" key="5">
    <source>
        <dbReference type="HAMAP-Rule" id="MF_00099"/>
    </source>
</evidence>
<evidence type="ECO:0000313" key="11">
    <source>
        <dbReference type="EMBL" id="MFD2616870.1"/>
    </source>
</evidence>
<dbReference type="SUPFAM" id="SSF52738">
    <property type="entry name" value="Methylesterase CheB, C-terminal domain"/>
    <property type="match status" value="1"/>
</dbReference>
<keyword evidence="12" id="KW-1185">Reference proteome</keyword>
<feature type="active site" evidence="5 6">
    <location>
        <position position="295"/>
    </location>
</feature>
<dbReference type="CDD" id="cd17541">
    <property type="entry name" value="REC_CheB-like"/>
    <property type="match status" value="1"/>
</dbReference>
<dbReference type="PANTHER" id="PTHR42872:SF6">
    <property type="entry name" value="PROTEIN-GLUTAMATE METHYLESTERASE_PROTEIN-GLUTAMINE GLUTAMINASE"/>
    <property type="match status" value="1"/>
</dbReference>
<feature type="region of interest" description="Disordered" evidence="8">
    <location>
        <begin position="141"/>
        <end position="163"/>
    </location>
</feature>
<dbReference type="PROSITE" id="PS50110">
    <property type="entry name" value="RESPONSE_REGULATORY"/>
    <property type="match status" value="1"/>
</dbReference>
<dbReference type="Pfam" id="PF01339">
    <property type="entry name" value="CheB_methylest"/>
    <property type="match status" value="1"/>
</dbReference>
<evidence type="ECO:0000256" key="4">
    <source>
        <dbReference type="ARBA" id="ARBA00048267"/>
    </source>
</evidence>
<comment type="similarity">
    <text evidence="5">Belongs to the CheB family.</text>
</comment>
<dbReference type="InterPro" id="IPR035909">
    <property type="entry name" value="CheB_C"/>
</dbReference>
<keyword evidence="3 5" id="KW-0378">Hydrolase</keyword>
<dbReference type="CDD" id="cd16432">
    <property type="entry name" value="CheB_Rec"/>
    <property type="match status" value="1"/>
</dbReference>
<keyword evidence="2 5" id="KW-0145">Chemotaxis</keyword>
<dbReference type="Gene3D" id="3.40.50.180">
    <property type="entry name" value="Methylesterase CheB, C-terminal domain"/>
    <property type="match status" value="1"/>
</dbReference>
<evidence type="ECO:0000256" key="2">
    <source>
        <dbReference type="ARBA" id="ARBA00022500"/>
    </source>
</evidence>
<dbReference type="GO" id="GO:0008984">
    <property type="term" value="F:protein-glutamate methylesterase activity"/>
    <property type="evidence" value="ECO:0007669"/>
    <property type="project" value="UniProtKB-EC"/>
</dbReference>
<dbReference type="EC" id="3.5.1.44" evidence="5"/>
<dbReference type="EC" id="3.1.1.61" evidence="5"/>
<evidence type="ECO:0000259" key="9">
    <source>
        <dbReference type="PROSITE" id="PS50110"/>
    </source>
</evidence>
<protein>
    <recommendedName>
        <fullName evidence="5">Protein-glutamate methylesterase/protein-glutamine glutaminase</fullName>
        <ecNumber evidence="5">3.1.1.61</ecNumber>
        <ecNumber evidence="5">3.5.1.44</ecNumber>
    </recommendedName>
</protein>
<dbReference type="PIRSF" id="PIRSF000876">
    <property type="entry name" value="RR_chemtxs_CheB"/>
    <property type="match status" value="1"/>
</dbReference>
<dbReference type="NCBIfam" id="NF001965">
    <property type="entry name" value="PRK00742.1"/>
    <property type="match status" value="1"/>
</dbReference>
<comment type="catalytic activity">
    <reaction evidence="5">
        <text>L-glutaminyl-[protein] + H2O = L-glutamyl-[protein] + NH4(+)</text>
        <dbReference type="Rhea" id="RHEA:16441"/>
        <dbReference type="Rhea" id="RHEA-COMP:10207"/>
        <dbReference type="Rhea" id="RHEA-COMP:10208"/>
        <dbReference type="ChEBI" id="CHEBI:15377"/>
        <dbReference type="ChEBI" id="CHEBI:28938"/>
        <dbReference type="ChEBI" id="CHEBI:29973"/>
        <dbReference type="ChEBI" id="CHEBI:30011"/>
        <dbReference type="EC" id="3.5.1.44"/>
    </reaction>
</comment>
<evidence type="ECO:0000313" key="12">
    <source>
        <dbReference type="Proteomes" id="UP001597458"/>
    </source>
</evidence>
<dbReference type="SMART" id="SM00448">
    <property type="entry name" value="REC"/>
    <property type="match status" value="1"/>
</dbReference>
<evidence type="ECO:0000256" key="3">
    <source>
        <dbReference type="ARBA" id="ARBA00022801"/>
    </source>
</evidence>
<dbReference type="Proteomes" id="UP001597458">
    <property type="component" value="Unassembled WGS sequence"/>
</dbReference>
<comment type="subcellular location">
    <subcellularLocation>
        <location evidence="5">Cytoplasm</location>
    </subcellularLocation>
</comment>
<comment type="domain">
    <text evidence="5">Contains a C-terminal catalytic domain, and an N-terminal region which modulates catalytic activity.</text>
</comment>
<feature type="domain" description="CheB-type methylesterase" evidence="10">
    <location>
        <begin position="160"/>
        <end position="352"/>
    </location>
</feature>
<dbReference type="HAMAP" id="MF_00099">
    <property type="entry name" value="CheB_chemtxs"/>
    <property type="match status" value="1"/>
</dbReference>
<feature type="modified residue" description="4-aspartylphosphate" evidence="5 7">
    <location>
        <position position="56"/>
    </location>
</feature>
<comment type="caution">
    <text evidence="11">The sequence shown here is derived from an EMBL/GenBank/DDBJ whole genome shotgun (WGS) entry which is preliminary data.</text>
</comment>
<comment type="PTM">
    <text evidence="5">Phosphorylated by CheA. Phosphorylation of the N-terminal regulatory domain activates the methylesterase activity.</text>
</comment>
<dbReference type="Gene3D" id="3.40.50.2300">
    <property type="match status" value="1"/>
</dbReference>
<gene>
    <name evidence="5" type="primary">cheB</name>
    <name evidence="11" type="ORF">ACFSTF_06045</name>
</gene>
<dbReference type="InterPro" id="IPR011006">
    <property type="entry name" value="CheY-like_superfamily"/>
</dbReference>
<keyword evidence="5 7" id="KW-0597">Phosphoprotein</keyword>
<feature type="active site" evidence="5 6">
    <location>
        <position position="172"/>
    </location>
</feature>
<dbReference type="RefSeq" id="WP_141189289.1">
    <property type="nucleotide sequence ID" value="NZ_JBHUMR010000008.1"/>
</dbReference>
<evidence type="ECO:0000259" key="10">
    <source>
        <dbReference type="PROSITE" id="PS50122"/>
    </source>
</evidence>
<evidence type="ECO:0000256" key="6">
    <source>
        <dbReference type="PROSITE-ProRule" id="PRU00050"/>
    </source>
</evidence>
<dbReference type="InterPro" id="IPR000673">
    <property type="entry name" value="Sig_transdc_resp-reg_Me-estase"/>
</dbReference>
<feature type="domain" description="Response regulatory" evidence="9">
    <location>
        <begin position="5"/>
        <end position="122"/>
    </location>
</feature>
<accession>A0ABW5PPR3</accession>
<sequence length="352" mass="38833">MKKISVLVVDDSAFMRRMLQDMINSDPDIEVVATARNGETALKKTLELKPDVITLDVELYEENGLDVLTKIMAQCPTPILIVSGGTQKGADAAREAIKRGAIDFIAKPSGQISLDIEVIKEELIEKIKQCKEIDLRMNGKLADNKHEERKRQASDHTKRSHPSRKIICIGASTGGPKALYEVISRLPKDLQAAVLIVQHMPSKFTKSLAERLNETSSCNVSEAVHGEIIQNGHAYIAPGGHHMTIKEDGKNLRIDLIDTPPLHGVKPAFDVLLQSLCPLNQYQFIIAILTGMGKDGAEGTKLLKKRTCCYTIAESRETAVVFGMPKMLIETVEVDEVLPIYRVASSIINQVY</sequence>
<organism evidence="11 12">
    <name type="scientific">Terrilactibacillus laevilacticus</name>
    <dbReference type="NCBI Taxonomy" id="1380157"/>
    <lineage>
        <taxon>Bacteria</taxon>
        <taxon>Bacillati</taxon>
        <taxon>Bacillota</taxon>
        <taxon>Bacilli</taxon>
        <taxon>Bacillales</taxon>
        <taxon>Bacillaceae</taxon>
        <taxon>Terrilactibacillus</taxon>
    </lineage>
</organism>
<dbReference type="SUPFAM" id="SSF52172">
    <property type="entry name" value="CheY-like"/>
    <property type="match status" value="1"/>
</dbReference>
<proteinExistence type="inferred from homology"/>
<evidence type="ECO:0000256" key="7">
    <source>
        <dbReference type="PROSITE-ProRule" id="PRU00169"/>
    </source>
</evidence>
<dbReference type="InterPro" id="IPR008248">
    <property type="entry name" value="CheB-like"/>
</dbReference>
<reference evidence="12" key="1">
    <citation type="journal article" date="2019" name="Int. J. Syst. Evol. Microbiol.">
        <title>The Global Catalogue of Microorganisms (GCM) 10K type strain sequencing project: providing services to taxonomists for standard genome sequencing and annotation.</title>
        <authorList>
            <consortium name="The Broad Institute Genomics Platform"/>
            <consortium name="The Broad Institute Genome Sequencing Center for Infectious Disease"/>
            <person name="Wu L."/>
            <person name="Ma J."/>
        </authorList>
    </citation>
    <scope>NUCLEOTIDE SEQUENCE [LARGE SCALE GENOMIC DNA]</scope>
    <source>
        <strain evidence="12">TISTR 2241</strain>
    </source>
</reference>